<keyword evidence="7" id="KW-0547">Nucleotide-binding</keyword>
<feature type="modified residue" description="4-aspartylphosphate" evidence="13">
    <location>
        <position position="50"/>
    </location>
</feature>
<feature type="domain" description="Histidine kinase" evidence="14">
    <location>
        <begin position="462"/>
        <end position="677"/>
    </location>
</feature>
<dbReference type="SMART" id="SM00388">
    <property type="entry name" value="HisKA"/>
    <property type="match status" value="1"/>
</dbReference>
<dbReference type="Gene3D" id="3.30.450.40">
    <property type="match status" value="1"/>
</dbReference>
<sequence>MIIEDDIVTAKSLQISLKKLGYYVTAIVTSGERAIKKIEEEGDPDLVLMDISLQGKMDGIETASIINNRFNIPVIYLTSHTDKSVFEKAKSTNPYGYLTKPVKKDELQKVVELGLYRHSSDENRRMLVSELQKEIVERNLIENELEKRVLQQDVIANLSHKALMNMNPAEFMFEIVKNIAETLGNEYCHVLQLLPDGKCMLLLAGIGWEDGLVGHAIVDTERDSQAGYILNSNKPVIVHDLKTETRFSGSPLLQKHKVASGMSVVIRGQEAPWGVLGTYSTQHKSFSKDDVNFLHSVSNLLTNSIIHKNAEDKLKDSEVKYRKLIETAQDAIICNENGLITIWNKSAERIFGYSKSDIVGKPVTIIIPEKYREKHLKGVKRLLKSGKTSIMDEIVEFSGITKDGNEFPIEMSLSHQRTKDGHYIFTAIIRDITNQKKVNEQLIEKSKEIEKINNELKDFVYSVSHDLKEPLFSISGYISRLYETYKDIYDEKGTIFSNRINANIEIMSNRIQEILEVAKIGMITYDFKNNASENIVKNVVTSLTGQIESNNIKIIINHSLPIIWCDEKRIRDVFYNLVTNAIKFMGEDKQRLITIGCDRDENYYHFFIEDTGIGIQKEYQKNVFRIFSRLKKIEAEGTGVGLVIVKKIIELHKGKIWIESPIARGKGTRFCFTIPIS</sequence>
<keyword evidence="12" id="KW-0472">Membrane</keyword>
<dbReference type="PROSITE" id="PS50112">
    <property type="entry name" value="PAS"/>
    <property type="match status" value="1"/>
</dbReference>
<dbReference type="Pfam" id="PF00072">
    <property type="entry name" value="Response_reg"/>
    <property type="match status" value="1"/>
</dbReference>
<dbReference type="CDD" id="cd00082">
    <property type="entry name" value="HisKA"/>
    <property type="match status" value="1"/>
</dbReference>
<keyword evidence="9" id="KW-0067">ATP-binding</keyword>
<dbReference type="GO" id="GO:0030295">
    <property type="term" value="F:protein kinase activator activity"/>
    <property type="evidence" value="ECO:0007669"/>
    <property type="project" value="TreeGrafter"/>
</dbReference>
<evidence type="ECO:0000256" key="1">
    <source>
        <dbReference type="ARBA" id="ARBA00000085"/>
    </source>
</evidence>
<evidence type="ECO:0000256" key="4">
    <source>
        <dbReference type="ARBA" id="ARBA00022553"/>
    </source>
</evidence>
<dbReference type="SMART" id="SM00387">
    <property type="entry name" value="HATPase_c"/>
    <property type="match status" value="1"/>
</dbReference>
<dbReference type="InterPro" id="IPR011006">
    <property type="entry name" value="CheY-like_superfamily"/>
</dbReference>
<dbReference type="Proteomes" id="UP000218542">
    <property type="component" value="Unassembled WGS sequence"/>
</dbReference>
<evidence type="ECO:0000256" key="12">
    <source>
        <dbReference type="ARBA" id="ARBA00023136"/>
    </source>
</evidence>
<dbReference type="Gene3D" id="1.10.287.130">
    <property type="match status" value="1"/>
</dbReference>
<dbReference type="InterPro" id="IPR029016">
    <property type="entry name" value="GAF-like_dom_sf"/>
</dbReference>
<dbReference type="SUPFAM" id="SSF47384">
    <property type="entry name" value="Homodimeric domain of signal transducing histidine kinase"/>
    <property type="match status" value="1"/>
</dbReference>
<evidence type="ECO:0000256" key="11">
    <source>
        <dbReference type="ARBA" id="ARBA00023012"/>
    </source>
</evidence>
<dbReference type="InterPro" id="IPR035965">
    <property type="entry name" value="PAS-like_dom_sf"/>
</dbReference>
<dbReference type="GO" id="GO:0000155">
    <property type="term" value="F:phosphorelay sensor kinase activity"/>
    <property type="evidence" value="ECO:0007669"/>
    <property type="project" value="InterPro"/>
</dbReference>
<dbReference type="NCBIfam" id="TIGR00229">
    <property type="entry name" value="sensory_box"/>
    <property type="match status" value="1"/>
</dbReference>
<comment type="catalytic activity">
    <reaction evidence="1">
        <text>ATP + protein L-histidine = ADP + protein N-phospho-L-histidine.</text>
        <dbReference type="EC" id="2.7.13.3"/>
    </reaction>
</comment>
<dbReference type="Pfam" id="PF13426">
    <property type="entry name" value="PAS_9"/>
    <property type="match status" value="1"/>
</dbReference>
<keyword evidence="8 18" id="KW-0418">Kinase</keyword>
<comment type="caution">
    <text evidence="18">The sequence shown here is derived from an EMBL/GenBank/DDBJ whole genome shotgun (WGS) entry which is preliminary data.</text>
</comment>
<dbReference type="AlphaFoldDB" id="A0A286TVB0"/>
<comment type="subcellular location">
    <subcellularLocation>
        <location evidence="2">Membrane</location>
        <topology evidence="2">Multi-pass membrane protein</topology>
    </subcellularLocation>
</comment>
<dbReference type="Gene3D" id="3.30.565.10">
    <property type="entry name" value="Histidine kinase-like ATPase, C-terminal domain"/>
    <property type="match status" value="1"/>
</dbReference>
<dbReference type="InterPro" id="IPR036890">
    <property type="entry name" value="HATPase_C_sf"/>
</dbReference>
<feature type="domain" description="Response regulatory" evidence="15">
    <location>
        <begin position="1"/>
        <end position="115"/>
    </location>
</feature>
<dbReference type="CDD" id="cd17534">
    <property type="entry name" value="REC_DC-like"/>
    <property type="match status" value="1"/>
</dbReference>
<dbReference type="SMART" id="SM00091">
    <property type="entry name" value="PAS"/>
    <property type="match status" value="1"/>
</dbReference>
<reference evidence="19" key="1">
    <citation type="journal article" date="2017" name="Environ. Microbiol. Rep.">
        <title>Genetic Diversity of Marine Anaerobic Ammonium-Oxidizing Bacteria as Revealed by Genomic and Proteomic Analyses of 'Candidatus Scalindua japonica'.</title>
        <authorList>
            <person name="Oshiki M."/>
            <person name="Mizuto K."/>
            <person name="Kimura Z."/>
            <person name="Kindaichi T."/>
            <person name="Satoh H."/>
            <person name="Okabe S."/>
        </authorList>
    </citation>
    <scope>NUCLEOTIDE SEQUENCE [LARGE SCALE GENOMIC DNA]</scope>
    <source>
        <strain evidence="19">husup-a2</strain>
    </source>
</reference>
<dbReference type="GO" id="GO:0005524">
    <property type="term" value="F:ATP binding"/>
    <property type="evidence" value="ECO:0007669"/>
    <property type="project" value="UniProtKB-KW"/>
</dbReference>
<dbReference type="GO" id="GO:0016020">
    <property type="term" value="C:membrane"/>
    <property type="evidence" value="ECO:0007669"/>
    <property type="project" value="UniProtKB-SubCell"/>
</dbReference>
<keyword evidence="5" id="KW-0808">Transferase</keyword>
<dbReference type="InterPro" id="IPR000700">
    <property type="entry name" value="PAS-assoc_C"/>
</dbReference>
<dbReference type="PROSITE" id="PS50113">
    <property type="entry name" value="PAC"/>
    <property type="match status" value="1"/>
</dbReference>
<feature type="domain" description="PAC" evidence="17">
    <location>
        <begin position="393"/>
        <end position="444"/>
    </location>
</feature>
<keyword evidence="6" id="KW-0812">Transmembrane</keyword>
<keyword evidence="4 13" id="KW-0597">Phosphoprotein</keyword>
<proteinExistence type="predicted"/>
<evidence type="ECO:0000259" key="16">
    <source>
        <dbReference type="PROSITE" id="PS50112"/>
    </source>
</evidence>
<evidence type="ECO:0000256" key="10">
    <source>
        <dbReference type="ARBA" id="ARBA00022989"/>
    </source>
</evidence>
<keyword evidence="19" id="KW-1185">Reference proteome</keyword>
<dbReference type="GO" id="GO:0007234">
    <property type="term" value="P:osmosensory signaling via phosphorelay pathway"/>
    <property type="evidence" value="ECO:0007669"/>
    <property type="project" value="TreeGrafter"/>
</dbReference>
<dbReference type="InterPro" id="IPR050351">
    <property type="entry name" value="BphY/WalK/GraS-like"/>
</dbReference>
<dbReference type="InterPro" id="IPR036097">
    <property type="entry name" value="HisK_dim/P_sf"/>
</dbReference>
<dbReference type="InterPro" id="IPR005467">
    <property type="entry name" value="His_kinase_dom"/>
</dbReference>
<evidence type="ECO:0000256" key="8">
    <source>
        <dbReference type="ARBA" id="ARBA00022777"/>
    </source>
</evidence>
<evidence type="ECO:0000259" key="17">
    <source>
        <dbReference type="PROSITE" id="PS50113"/>
    </source>
</evidence>
<dbReference type="FunFam" id="3.30.565.10:FF:000006">
    <property type="entry name" value="Sensor histidine kinase WalK"/>
    <property type="match status" value="1"/>
</dbReference>
<keyword evidence="11" id="KW-0902">Two-component regulatory system</keyword>
<dbReference type="PANTHER" id="PTHR42878">
    <property type="entry name" value="TWO-COMPONENT HISTIDINE KINASE"/>
    <property type="match status" value="1"/>
</dbReference>
<dbReference type="InterPro" id="IPR003594">
    <property type="entry name" value="HATPase_dom"/>
</dbReference>
<evidence type="ECO:0000259" key="15">
    <source>
        <dbReference type="PROSITE" id="PS50110"/>
    </source>
</evidence>
<dbReference type="PROSITE" id="PS50109">
    <property type="entry name" value="HIS_KIN"/>
    <property type="match status" value="1"/>
</dbReference>
<dbReference type="EMBL" id="BAOS01000004">
    <property type="protein sequence ID" value="GAX59794.1"/>
    <property type="molecule type" value="Genomic_DNA"/>
</dbReference>
<dbReference type="SUPFAM" id="SSF55785">
    <property type="entry name" value="PYP-like sensor domain (PAS domain)"/>
    <property type="match status" value="1"/>
</dbReference>
<dbReference type="PROSITE" id="PS50110">
    <property type="entry name" value="RESPONSE_REGULATORY"/>
    <property type="match status" value="1"/>
</dbReference>
<evidence type="ECO:0000259" key="14">
    <source>
        <dbReference type="PROSITE" id="PS50109"/>
    </source>
</evidence>
<dbReference type="PRINTS" id="PR00344">
    <property type="entry name" value="BCTRLSENSOR"/>
</dbReference>
<dbReference type="InterPro" id="IPR003018">
    <property type="entry name" value="GAF"/>
</dbReference>
<dbReference type="PANTHER" id="PTHR42878:SF7">
    <property type="entry name" value="SENSOR HISTIDINE KINASE GLRK"/>
    <property type="match status" value="1"/>
</dbReference>
<accession>A0A286TVB0</accession>
<keyword evidence="10" id="KW-1133">Transmembrane helix</keyword>
<dbReference type="Pfam" id="PF02518">
    <property type="entry name" value="HATPase_c"/>
    <property type="match status" value="1"/>
</dbReference>
<dbReference type="EC" id="2.7.13.3" evidence="3"/>
<feature type="domain" description="PAS" evidence="16">
    <location>
        <begin position="317"/>
        <end position="386"/>
    </location>
</feature>
<dbReference type="InterPro" id="IPR001789">
    <property type="entry name" value="Sig_transdc_resp-reg_receiver"/>
</dbReference>
<evidence type="ECO:0000256" key="6">
    <source>
        <dbReference type="ARBA" id="ARBA00022692"/>
    </source>
</evidence>
<dbReference type="SMART" id="SM00065">
    <property type="entry name" value="GAF"/>
    <property type="match status" value="1"/>
</dbReference>
<organism evidence="18 19">
    <name type="scientific">Candidatus Scalindua japonica</name>
    <dbReference type="NCBI Taxonomy" id="1284222"/>
    <lineage>
        <taxon>Bacteria</taxon>
        <taxon>Pseudomonadati</taxon>
        <taxon>Planctomycetota</taxon>
        <taxon>Candidatus Brocadiia</taxon>
        <taxon>Candidatus Brocadiales</taxon>
        <taxon>Candidatus Scalinduaceae</taxon>
        <taxon>Candidatus Scalindua</taxon>
    </lineage>
</organism>
<dbReference type="InterPro" id="IPR003661">
    <property type="entry name" value="HisK_dim/P_dom"/>
</dbReference>
<dbReference type="InterPro" id="IPR000014">
    <property type="entry name" value="PAS"/>
</dbReference>
<evidence type="ECO:0000313" key="18">
    <source>
        <dbReference type="EMBL" id="GAX59794.1"/>
    </source>
</evidence>
<dbReference type="InterPro" id="IPR004358">
    <property type="entry name" value="Sig_transdc_His_kin-like_C"/>
</dbReference>
<dbReference type="Gene3D" id="3.30.450.20">
    <property type="entry name" value="PAS domain"/>
    <property type="match status" value="1"/>
</dbReference>
<dbReference type="SUPFAM" id="SSF52172">
    <property type="entry name" value="CheY-like"/>
    <property type="match status" value="1"/>
</dbReference>
<dbReference type="SMART" id="SM00448">
    <property type="entry name" value="REC"/>
    <property type="match status" value="1"/>
</dbReference>
<name>A0A286TVB0_9BACT</name>
<dbReference type="GO" id="GO:0000156">
    <property type="term" value="F:phosphorelay response regulator activity"/>
    <property type="evidence" value="ECO:0007669"/>
    <property type="project" value="TreeGrafter"/>
</dbReference>
<gene>
    <name evidence="18" type="ORF">SCALIN_C04_0282</name>
</gene>
<evidence type="ECO:0000256" key="13">
    <source>
        <dbReference type="PROSITE-ProRule" id="PRU00169"/>
    </source>
</evidence>
<evidence type="ECO:0000313" key="19">
    <source>
        <dbReference type="Proteomes" id="UP000218542"/>
    </source>
</evidence>
<evidence type="ECO:0000256" key="5">
    <source>
        <dbReference type="ARBA" id="ARBA00022679"/>
    </source>
</evidence>
<dbReference type="Gene3D" id="3.40.50.2300">
    <property type="match status" value="1"/>
</dbReference>
<dbReference type="SUPFAM" id="SSF55874">
    <property type="entry name" value="ATPase domain of HSP90 chaperone/DNA topoisomerase II/histidine kinase"/>
    <property type="match status" value="1"/>
</dbReference>
<dbReference type="SUPFAM" id="SSF55781">
    <property type="entry name" value="GAF domain-like"/>
    <property type="match status" value="1"/>
</dbReference>
<evidence type="ECO:0000256" key="7">
    <source>
        <dbReference type="ARBA" id="ARBA00022741"/>
    </source>
</evidence>
<evidence type="ECO:0000256" key="2">
    <source>
        <dbReference type="ARBA" id="ARBA00004141"/>
    </source>
</evidence>
<evidence type="ECO:0000256" key="3">
    <source>
        <dbReference type="ARBA" id="ARBA00012438"/>
    </source>
</evidence>
<dbReference type="CDD" id="cd00130">
    <property type="entry name" value="PAS"/>
    <property type="match status" value="1"/>
</dbReference>
<dbReference type="Pfam" id="PF01590">
    <property type="entry name" value="GAF"/>
    <property type="match status" value="1"/>
</dbReference>
<protein>
    <recommendedName>
        <fullName evidence="3">histidine kinase</fullName>
        <ecNumber evidence="3">2.7.13.3</ecNumber>
    </recommendedName>
</protein>
<evidence type="ECO:0000256" key="9">
    <source>
        <dbReference type="ARBA" id="ARBA00022840"/>
    </source>
</evidence>
<dbReference type="Pfam" id="PF00512">
    <property type="entry name" value="HisKA"/>
    <property type="match status" value="1"/>
</dbReference>